<evidence type="ECO:0000256" key="3">
    <source>
        <dbReference type="ARBA" id="ARBA00022490"/>
    </source>
</evidence>
<comment type="subcellular location">
    <subcellularLocation>
        <location evidence="1">Cell projection</location>
        <location evidence="1">Cilium</location>
    </subcellularLocation>
    <subcellularLocation>
        <location evidence="2">Cytoplasm</location>
    </subcellularLocation>
</comment>
<keyword evidence="4" id="KW-0433">Leucine-rich repeat</keyword>
<comment type="similarity">
    <text evidence="9">Belongs to the tilB family.</text>
</comment>
<comment type="caution">
    <text evidence="12">The sequence shown here is derived from an EMBL/GenBank/DDBJ whole genome shotgun (WGS) entry which is preliminary data.</text>
</comment>
<dbReference type="SMART" id="SM00365">
    <property type="entry name" value="LRR_SD22"/>
    <property type="match status" value="2"/>
</dbReference>
<keyword evidence="8" id="KW-0966">Cell projection</keyword>
<dbReference type="PANTHER" id="PTHR18849">
    <property type="entry name" value="LEUCINE RICH REPEAT PROTEIN"/>
    <property type="match status" value="1"/>
</dbReference>
<gene>
    <name evidence="12" type="ORF">TCIL3000_0_42660</name>
</gene>
<dbReference type="EMBL" id="CAEQ01001170">
    <property type="protein sequence ID" value="CCD13520.1"/>
    <property type="molecule type" value="Genomic_DNA"/>
</dbReference>
<dbReference type="GO" id="GO:0005737">
    <property type="term" value="C:cytoplasm"/>
    <property type="evidence" value="ECO:0007669"/>
    <property type="project" value="UniProtKB-SubCell"/>
</dbReference>
<evidence type="ECO:0000313" key="12">
    <source>
        <dbReference type="EMBL" id="CCD13520.1"/>
    </source>
</evidence>
<feature type="domain" description="U2A'/phosphoprotein 32 family A C-terminal" evidence="11">
    <location>
        <begin position="128"/>
        <end position="146"/>
    </location>
</feature>
<dbReference type="Pfam" id="PF23602">
    <property type="entry name" value="CS_DNAAF11_C"/>
    <property type="match status" value="1"/>
</dbReference>
<evidence type="ECO:0000256" key="9">
    <source>
        <dbReference type="ARBA" id="ARBA00049982"/>
    </source>
</evidence>
<feature type="region of interest" description="Disordered" evidence="10">
    <location>
        <begin position="219"/>
        <end position="241"/>
    </location>
</feature>
<dbReference type="FunFam" id="3.80.10.10:FF:000623">
    <property type="entry name" value="Leucine-rich repeat-containing protein"/>
    <property type="match status" value="1"/>
</dbReference>
<dbReference type="PANTHER" id="PTHR18849:SF0">
    <property type="entry name" value="CILIA- AND FLAGELLA-ASSOCIATED PROTEIN 410-RELATED"/>
    <property type="match status" value="1"/>
</dbReference>
<keyword evidence="5" id="KW-0677">Repeat</keyword>
<evidence type="ECO:0000313" key="13">
    <source>
        <dbReference type="Proteomes" id="UP000000702"/>
    </source>
</evidence>
<evidence type="ECO:0000256" key="6">
    <source>
        <dbReference type="ARBA" id="ARBA00023054"/>
    </source>
</evidence>
<keyword evidence="13" id="KW-1185">Reference proteome</keyword>
<organism evidence="12 13">
    <name type="scientific">Trypanosoma congolense (strain IL3000)</name>
    <dbReference type="NCBI Taxonomy" id="1068625"/>
    <lineage>
        <taxon>Eukaryota</taxon>
        <taxon>Discoba</taxon>
        <taxon>Euglenozoa</taxon>
        <taxon>Kinetoplastea</taxon>
        <taxon>Metakinetoplastina</taxon>
        <taxon>Trypanosomatida</taxon>
        <taxon>Trypanosomatidae</taxon>
        <taxon>Trypanosoma</taxon>
        <taxon>Nannomonas</taxon>
    </lineage>
</organism>
<evidence type="ECO:0000256" key="5">
    <source>
        <dbReference type="ARBA" id="ARBA00022737"/>
    </source>
</evidence>
<dbReference type="AlphaFoldDB" id="F9W8I8"/>
<protein>
    <submittedName>
        <fullName evidence="12">WGS project CAEQ00000000 data, annotated contig 1735</fullName>
    </submittedName>
</protein>
<dbReference type="InterPro" id="IPR056496">
    <property type="entry name" value="CS_DNAAF11_C"/>
</dbReference>
<dbReference type="GO" id="GO:0005929">
    <property type="term" value="C:cilium"/>
    <property type="evidence" value="ECO:0007669"/>
    <property type="project" value="UniProtKB-SubCell"/>
</dbReference>
<evidence type="ECO:0000256" key="4">
    <source>
        <dbReference type="ARBA" id="ARBA00022614"/>
    </source>
</evidence>
<keyword evidence="6" id="KW-0175">Coiled coil</keyword>
<dbReference type="InterPro" id="IPR001611">
    <property type="entry name" value="Leu-rich_rpt"/>
</dbReference>
<dbReference type="Pfam" id="PF14580">
    <property type="entry name" value="LRR_9"/>
    <property type="match status" value="1"/>
</dbReference>
<sequence length="383" mass="43763">MGRITTELLRRRAEHNEGCLSNLKEIALHQQDIERIEVIGDACRELEILYLCNNYISRIEGLQHLKYLKYLNLAVNSITRIEGLDGCEALERLDLTLNFVADVSCVAALRANAFLDQLHLTGNPCTKVDGYRAYVIHTLPQLRELDGSEVMRTERLEARQVRDDVAATVDEEAVRVREAERIKAEMLARGVDPFPPRYNEKGERVYGHSPEERLQMLREKEEEEKRSKEQKRECEQSGQLGALRAELNQKPQRLTAEEEIAKYGRLLLRNEPKFPFALDEEAEDGEAVVVTVQVPRFLSTTLIDVQVEVDHIRVLVKEKLIQVPLSREVAASAVSVQRSSVTGELRIRVPYAPHVLQELAEAKRRRQRMLGKLQDDEVDDGVV</sequence>
<dbReference type="OMA" id="QHRAVIV"/>
<dbReference type="InterPro" id="IPR003603">
    <property type="entry name" value="U2A'_phosphoprotein32A_C"/>
</dbReference>
<reference evidence="13" key="1">
    <citation type="submission" date="2011-07" db="EMBL/GenBank/DDBJ databases">
        <title>Divergent evolution of antigenic variation in African trypanosomes.</title>
        <authorList>
            <person name="Jackson A.P."/>
            <person name="Berry A."/>
            <person name="Allison H.C."/>
            <person name="Burton P."/>
            <person name="Anderson J."/>
            <person name="Aslett M."/>
            <person name="Brown R."/>
            <person name="Corton N."/>
            <person name="Harris D."/>
            <person name="Hauser H."/>
            <person name="Gamble J."/>
            <person name="Gilderthorp R."/>
            <person name="McQuillan J."/>
            <person name="Quail M.A."/>
            <person name="Sanders M."/>
            <person name="Van Tonder A."/>
            <person name="Ginger M.L."/>
            <person name="Donelson J.E."/>
            <person name="Field M.C."/>
            <person name="Barry J.D."/>
            <person name="Berriman M."/>
            <person name="Hertz-Fowler C."/>
        </authorList>
    </citation>
    <scope>NUCLEOTIDE SEQUENCE [LARGE SCALE GENOMIC DNA]</scope>
    <source>
        <strain evidence="13">IL3000</strain>
    </source>
</reference>
<feature type="compositionally biased region" description="Basic and acidic residues" evidence="10">
    <location>
        <begin position="219"/>
        <end position="235"/>
    </location>
</feature>
<evidence type="ECO:0000256" key="2">
    <source>
        <dbReference type="ARBA" id="ARBA00004496"/>
    </source>
</evidence>
<accession>F9W8I8</accession>
<dbReference type="PROSITE" id="PS51450">
    <property type="entry name" value="LRR"/>
    <property type="match status" value="2"/>
</dbReference>
<reference evidence="12 13" key="2">
    <citation type="journal article" date="2012" name="Proc. Natl. Acad. Sci. U.S.A.">
        <title>Antigenic diversity is generated by distinct evolutionary mechanisms in African trypanosome species.</title>
        <authorList>
            <person name="Jackson A.P."/>
            <person name="Berry A."/>
            <person name="Aslett M."/>
            <person name="Allison H.C."/>
            <person name="Burton P."/>
            <person name="Vavrova-Anderson J."/>
            <person name="Brown R."/>
            <person name="Browne H."/>
            <person name="Corton N."/>
            <person name="Hauser H."/>
            <person name="Gamble J."/>
            <person name="Gilderthorp R."/>
            <person name="Marcello L."/>
            <person name="McQuillan J."/>
            <person name="Otto T.D."/>
            <person name="Quail M.A."/>
            <person name="Sanders M.J."/>
            <person name="van Tonder A."/>
            <person name="Ginger M.L."/>
            <person name="Field M.C."/>
            <person name="Barry J.D."/>
            <person name="Hertz-Fowler C."/>
            <person name="Berriman M."/>
        </authorList>
    </citation>
    <scope>NUCLEOTIDE SEQUENCE [LARGE SCALE GENOMIC DNA]</scope>
    <source>
        <strain evidence="12 13">IL3000</strain>
    </source>
</reference>
<evidence type="ECO:0000256" key="10">
    <source>
        <dbReference type="SAM" id="MobiDB-lite"/>
    </source>
</evidence>
<evidence type="ECO:0000256" key="1">
    <source>
        <dbReference type="ARBA" id="ARBA00004138"/>
    </source>
</evidence>
<evidence type="ECO:0000259" key="11">
    <source>
        <dbReference type="SMART" id="SM00446"/>
    </source>
</evidence>
<dbReference type="SUPFAM" id="SSF52058">
    <property type="entry name" value="L domain-like"/>
    <property type="match status" value="1"/>
</dbReference>
<evidence type="ECO:0000256" key="8">
    <source>
        <dbReference type="ARBA" id="ARBA00023273"/>
    </source>
</evidence>
<dbReference type="InterPro" id="IPR032675">
    <property type="entry name" value="LRR_dom_sf"/>
</dbReference>
<dbReference type="VEuPathDB" id="TriTrypDB:TcIL3000_0_42660"/>
<keyword evidence="7" id="KW-0969">Cilium</keyword>
<evidence type="ECO:0000256" key="7">
    <source>
        <dbReference type="ARBA" id="ARBA00023069"/>
    </source>
</evidence>
<dbReference type="Gene3D" id="3.80.10.10">
    <property type="entry name" value="Ribonuclease Inhibitor"/>
    <property type="match status" value="1"/>
</dbReference>
<dbReference type="Proteomes" id="UP000000702">
    <property type="component" value="Unassembled WGS sequence"/>
</dbReference>
<dbReference type="SMART" id="SM00446">
    <property type="entry name" value="LRRcap"/>
    <property type="match status" value="1"/>
</dbReference>
<proteinExistence type="inferred from homology"/>
<keyword evidence="3" id="KW-0963">Cytoplasm</keyword>
<name>F9W8I8_TRYCI</name>